<feature type="compositionally biased region" description="Polar residues" evidence="1">
    <location>
        <begin position="176"/>
        <end position="190"/>
    </location>
</feature>
<feature type="signal peptide" evidence="2">
    <location>
        <begin position="1"/>
        <end position="18"/>
    </location>
</feature>
<feature type="region of interest" description="Disordered" evidence="1">
    <location>
        <begin position="169"/>
        <end position="190"/>
    </location>
</feature>
<accession>A0AAN9AS90</accession>
<reference evidence="3 4" key="1">
    <citation type="submission" date="2024-02" db="EMBL/GenBank/DDBJ databases">
        <title>Chromosome-scale genome assembly of the rough periwinkle Littorina saxatilis.</title>
        <authorList>
            <person name="De Jode A."/>
            <person name="Faria R."/>
            <person name="Formenti G."/>
            <person name="Sims Y."/>
            <person name="Smith T.P."/>
            <person name="Tracey A."/>
            <person name="Wood J.M.D."/>
            <person name="Zagrodzka Z.B."/>
            <person name="Johannesson K."/>
            <person name="Butlin R.K."/>
            <person name="Leder E.H."/>
        </authorList>
    </citation>
    <scope>NUCLEOTIDE SEQUENCE [LARGE SCALE GENOMIC DNA]</scope>
    <source>
        <strain evidence="3">Snail1</strain>
        <tissue evidence="3">Muscle</tissue>
    </source>
</reference>
<dbReference type="EMBL" id="JBAMIC010000022">
    <property type="protein sequence ID" value="KAK7091960.1"/>
    <property type="molecule type" value="Genomic_DNA"/>
</dbReference>
<proteinExistence type="predicted"/>
<keyword evidence="4" id="KW-1185">Reference proteome</keyword>
<keyword evidence="2" id="KW-0732">Signal</keyword>
<sequence>MTSLFLVMTCSLMTSVLSQVIPGVLPQVVCQKFKDYCNGNGGFPQCCPGLACVNERCTGQFTGSQVGGIGGFNNGGFSGVNTGGFGGSDSSVICTRQGDTCGRRGPCCPGTVCVQNNFNGGFNNGFNNGFNGGFNNGFNGGNSGGLCTSIGNLPGFGVAGGVGTGFGTGPFLDQPSADNSDTVADGTATG</sequence>
<evidence type="ECO:0000313" key="4">
    <source>
        <dbReference type="Proteomes" id="UP001374579"/>
    </source>
</evidence>
<name>A0AAN9AS90_9CAEN</name>
<gene>
    <name evidence="3" type="ORF">V1264_009576</name>
</gene>
<comment type="caution">
    <text evidence="3">The sequence shown here is derived from an EMBL/GenBank/DDBJ whole genome shotgun (WGS) entry which is preliminary data.</text>
</comment>
<dbReference type="Proteomes" id="UP001374579">
    <property type="component" value="Unassembled WGS sequence"/>
</dbReference>
<dbReference type="AlphaFoldDB" id="A0AAN9AS90"/>
<organism evidence="3 4">
    <name type="scientific">Littorina saxatilis</name>
    <dbReference type="NCBI Taxonomy" id="31220"/>
    <lineage>
        <taxon>Eukaryota</taxon>
        <taxon>Metazoa</taxon>
        <taxon>Spiralia</taxon>
        <taxon>Lophotrochozoa</taxon>
        <taxon>Mollusca</taxon>
        <taxon>Gastropoda</taxon>
        <taxon>Caenogastropoda</taxon>
        <taxon>Littorinimorpha</taxon>
        <taxon>Littorinoidea</taxon>
        <taxon>Littorinidae</taxon>
        <taxon>Littorina</taxon>
    </lineage>
</organism>
<protein>
    <submittedName>
        <fullName evidence="3">Uncharacterized protein</fullName>
    </submittedName>
</protein>
<evidence type="ECO:0000256" key="2">
    <source>
        <dbReference type="SAM" id="SignalP"/>
    </source>
</evidence>
<evidence type="ECO:0000313" key="3">
    <source>
        <dbReference type="EMBL" id="KAK7091960.1"/>
    </source>
</evidence>
<feature type="chain" id="PRO_5042936410" evidence="2">
    <location>
        <begin position="19"/>
        <end position="190"/>
    </location>
</feature>
<evidence type="ECO:0000256" key="1">
    <source>
        <dbReference type="SAM" id="MobiDB-lite"/>
    </source>
</evidence>